<dbReference type="Pfam" id="PF07693">
    <property type="entry name" value="KAP_NTPase"/>
    <property type="match status" value="1"/>
</dbReference>
<dbReference type="InterPro" id="IPR011646">
    <property type="entry name" value="KAP_P-loop"/>
</dbReference>
<name>A6DRE5_9BACT</name>
<dbReference type="OrthoDB" id="396512at2"/>
<dbReference type="eggNOG" id="COG4928">
    <property type="taxonomic scope" value="Bacteria"/>
</dbReference>
<accession>A6DRE5</accession>
<dbReference type="InterPro" id="IPR027417">
    <property type="entry name" value="P-loop_NTPase"/>
</dbReference>
<dbReference type="SUPFAM" id="SSF52540">
    <property type="entry name" value="P-loop containing nucleoside triphosphate hydrolases"/>
    <property type="match status" value="1"/>
</dbReference>
<dbReference type="AlphaFoldDB" id="A6DRE5"/>
<proteinExistence type="predicted"/>
<keyword evidence="3" id="KW-1185">Reference proteome</keyword>
<dbReference type="Proteomes" id="UP000004947">
    <property type="component" value="Unassembled WGS sequence"/>
</dbReference>
<feature type="domain" description="KAP NTPase" evidence="1">
    <location>
        <begin position="6"/>
        <end position="81"/>
    </location>
</feature>
<evidence type="ECO:0000313" key="3">
    <source>
        <dbReference type="Proteomes" id="UP000004947"/>
    </source>
</evidence>
<protein>
    <recommendedName>
        <fullName evidence="1">KAP NTPase domain-containing protein</fullName>
    </recommendedName>
</protein>
<organism evidence="2 3">
    <name type="scientific">Lentisphaera araneosa HTCC2155</name>
    <dbReference type="NCBI Taxonomy" id="313628"/>
    <lineage>
        <taxon>Bacteria</taxon>
        <taxon>Pseudomonadati</taxon>
        <taxon>Lentisphaerota</taxon>
        <taxon>Lentisphaeria</taxon>
        <taxon>Lentisphaerales</taxon>
        <taxon>Lentisphaeraceae</taxon>
        <taxon>Lentisphaera</taxon>
    </lineage>
</organism>
<gene>
    <name evidence="2" type="ORF">LNTAR_15102</name>
</gene>
<evidence type="ECO:0000259" key="1">
    <source>
        <dbReference type="Pfam" id="PF07693"/>
    </source>
</evidence>
<dbReference type="EMBL" id="ABCK01000024">
    <property type="protein sequence ID" value="EDM25755.1"/>
    <property type="molecule type" value="Genomic_DNA"/>
</dbReference>
<sequence>MSNTNQHIIDYLNWYLSEKCKMRAAVMLTGSWGSGKTHFLKNEYMLNEPKRFIYISLNGIASAEDIDALLIQSLHLLLESKGVKIGGEIAKSFLKNAY</sequence>
<dbReference type="STRING" id="313628.LNTAR_15102"/>
<reference evidence="2 3" key="1">
    <citation type="journal article" date="2010" name="J. Bacteriol.">
        <title>Genome sequence of Lentisphaera araneosa HTCC2155T, the type species of the order Lentisphaerales in the phylum Lentisphaerae.</title>
        <authorList>
            <person name="Thrash J.C."/>
            <person name="Cho J.C."/>
            <person name="Vergin K.L."/>
            <person name="Morris R.M."/>
            <person name="Giovannoni S.J."/>
        </authorList>
    </citation>
    <scope>NUCLEOTIDE SEQUENCE [LARGE SCALE GENOMIC DNA]</scope>
    <source>
        <strain evidence="2 3">HTCC2155</strain>
    </source>
</reference>
<evidence type="ECO:0000313" key="2">
    <source>
        <dbReference type="EMBL" id="EDM25755.1"/>
    </source>
</evidence>
<comment type="caution">
    <text evidence="2">The sequence shown here is derived from an EMBL/GenBank/DDBJ whole genome shotgun (WGS) entry which is preliminary data.</text>
</comment>
<dbReference type="RefSeq" id="WP_007280417.1">
    <property type="nucleotide sequence ID" value="NZ_ABCK01000024.1"/>
</dbReference>